<dbReference type="GeneID" id="39877144"/>
<keyword evidence="1" id="KW-0175">Coiled coil</keyword>
<keyword evidence="3" id="KW-0812">Transmembrane</keyword>
<feature type="region of interest" description="Disordered" evidence="2">
    <location>
        <begin position="1970"/>
        <end position="1991"/>
    </location>
</feature>
<comment type="caution">
    <text evidence="4">The sequence shown here is derived from an EMBL/GenBank/DDBJ whole genome shotgun (WGS) entry which is preliminary data.</text>
</comment>
<evidence type="ECO:0000256" key="1">
    <source>
        <dbReference type="SAM" id="Coils"/>
    </source>
</evidence>
<name>A0A2H6KK52_9APIC</name>
<dbReference type="VEuPathDB" id="PiroplasmaDB:BOVATA_048670"/>
<evidence type="ECO:0000256" key="2">
    <source>
        <dbReference type="SAM" id="MobiDB-lite"/>
    </source>
</evidence>
<reference evidence="4 5" key="1">
    <citation type="journal article" date="2017" name="BMC Genomics">
        <title>Whole-genome assembly of Babesia ovata and comparative genomics between closely related pathogens.</title>
        <authorList>
            <person name="Yamagishi J."/>
            <person name="Asada M."/>
            <person name="Hakimi H."/>
            <person name="Tanaka T.Q."/>
            <person name="Sugimoto C."/>
            <person name="Kawazu S."/>
        </authorList>
    </citation>
    <scope>NUCLEOTIDE SEQUENCE [LARGE SCALE GENOMIC DNA]</scope>
    <source>
        <strain evidence="4 5">Miyake</strain>
    </source>
</reference>
<keyword evidence="3" id="KW-1133">Transmembrane helix</keyword>
<feature type="transmembrane region" description="Helical" evidence="3">
    <location>
        <begin position="3367"/>
        <end position="3390"/>
    </location>
</feature>
<evidence type="ECO:0000313" key="4">
    <source>
        <dbReference type="EMBL" id="GBE63374.1"/>
    </source>
</evidence>
<protein>
    <submittedName>
        <fullName evidence="4">Extracellular matrix-binding ebh</fullName>
    </submittedName>
</protein>
<feature type="coiled-coil region" evidence="1">
    <location>
        <begin position="269"/>
        <end position="297"/>
    </location>
</feature>
<organism evidence="4 5">
    <name type="scientific">Babesia ovata</name>
    <dbReference type="NCBI Taxonomy" id="189622"/>
    <lineage>
        <taxon>Eukaryota</taxon>
        <taxon>Sar</taxon>
        <taxon>Alveolata</taxon>
        <taxon>Apicomplexa</taxon>
        <taxon>Aconoidasida</taxon>
        <taxon>Piroplasmida</taxon>
        <taxon>Babesiidae</taxon>
        <taxon>Babesia</taxon>
    </lineage>
</organism>
<evidence type="ECO:0000313" key="5">
    <source>
        <dbReference type="Proteomes" id="UP000236319"/>
    </source>
</evidence>
<dbReference type="InterPro" id="IPR050163">
    <property type="entry name" value="Apolipoprotein_A1/A4/E"/>
</dbReference>
<sequence>MLEEEEINLKGKVDGITKDTVNGLEAIHSKIHGLQTGTLGTKPAEIGKAVEQIKTQLGTLRTTLQNPTSNNKDDVINRLKDMQNKGLGEKENEKWQPTQNGVTVDGLGKIHVDIKKLHDTPFTQNPQTIVESVKVISSTLTGLQGDLQNNVTEKLTELKTKGLKDGGVNWDGNGKNSKGFENIKKEINEQNTTLKEKCDDIDRALNKIRWELTHIGIKLDMPLDYDDVMDQLRLLGVKIGKCQKIGLEKIQKEISELQEKPFNTHPQAIQEANEAIKEELQKQRDALKSEVTEKLTKLRGNGLEDGGADWTDDTKDVSGLAKIKEEIDTAFTGISDYANAISVDHITSGLQKVSDNIKDHVGILTYRIKETTEAVQRKLQQFVSEMLFKNLGATASDGKSLQEIHDELHRLRTWDLGSVIKSLAAFDEYADRLRNETIKELTAFVSRELDGVAAELTEHERRHYVSSVQSALTFFANTVAAELKGLPRAIESDLEIGFKGFMSQAEGKGGKNINLLADEDSATGVRDLSYMFGVFFGRLMLYVATEIKRVHEEENAKKNPSLPKAQDHYADRLNDVHAALTALLSHLTQQQRYDHEVPGLLDKLDSAASQLRPEAFGRPSTQVLDGVVNGLRGLVSELRNVYISAYDGQTFECALARSDAVTEAREAPGAIAVTVENVGHLTPYGKKCAKVLLTIITIMHDDLNHLVDRCERDWGNHRIALQTHDQKDNPLGSCLHNCGYRVADDDAAQTAELRNDCAATEISQLLKAPVSGADDDRHLQQCASNAKLKTSDFHVIDIINCLIQHLNEYYVCCHLNVPQSPKPPCSVYEMLVWLSGLRHSRAYDALKRHVRAAVETEDAQSGETNPYTLAAPTAFSAGNMLFLLDHMTSQSYYLLVCILGTGDAHTVYASDFPNNSCKLQYPTDGEECFHLLLDILRRLFPPLKFLSARCGLGARHHGWAQCKYGKNVTPYTWQCAPPVTALPSPHPECTDKSPLMSYLNDCLPGHLPHQLVSVGCEPVCQTCPSGADGMPCLTPLGFRGFSGSTKTGKQLCKALTKFLCNDHVTCIFTLLPRPPISLPEHFGFALSLAAGTNIRIPDRRPNHETLADAFGASTNSLSLGLYKTGGLVAALTHAYGAGSVDHADCQHHHLKHLATHNFCTGKSRNMGSAAYLSSLCHDVYNHLAHRHSDLYLSWAVYLPWQLWQHLERLHGALCSISCHDWGCRTCLHGDTCVPGRHGLCDDMTESPRCHCTSVVQCSGVSPTLYNYGFTFRDASALNREDSPNTCAQLSQLLTNVLHSRHFTNLFHHCDQFLWEIRTPFLFTLVALWLTATLYIAHSLLYRMDVLRIRSHLLTTRASHLIDVKALLAGSRRMLSLYNDWIEAADAAVQAAKVKAEQVHGRLDHSDNNGHPKTPIGQGVKQIRDAKDKVKQVDDALQAVHTDLGNWKNAANSVLSAAVDKARDVHGKLDPNQKDKENHIIGHNISNIEQAKQGIVTANETLRQQVTSLANWITTADGIRQKAQEKAEEAYKKLDVNAELSNNVKKIVDANERIKGVHNSLNGVHGSLNSWNQQAGKVLTGAIGKATQVHDALDIVDAGKGQTLKTHIEGISSVSGLIKKANESLKTEVENLGKWSKAAKDVITKAEQKCEEILKRVDDKTKGSGQVAIKEHADELKKKAESLLEAYKEAYPKVQHLVEDVKNAVKDLEASMKEDLGNIRNRIVEEMKTHVGGMLGEIKSSVESIKGKDRGDWKNSGASGLLGIAQAVRNYATEFRHDKFAEIAKGWLEATILRYNGTVRRILGMEQEYNESRDSNIKEFAIEMKKRLKTDVIGIATDAFQNVNTVSGTIQQNITAVKTACEIFANALDEELYNGTKQTVNHVKDVALQKGSLNAKIEKCVCECDNCKKPNCGKKAAAELIMCALTSTVRQVGNELESVFLGGGAKVGDKSIASELDSVVSLTRTLDDNLGEAEKEARNGPQPPTSGNQDNEILNKVKGVEQQVKSAMKETTSIDENFKQIMPLYEAAKGENGVGDHKYHNLLKTDIPNALKDFAPHVDNGKNEGIIKQKTEEIKKHLSTIDGELQEIAGMVQHEKKQLPQGQKPDGVKDYLGDLRGMVTQNGEHSISSKLDDGTEKKVQGLAAIHSKIHGLQTGTLGTKPAAIDGAVTLIKAELGKLREKLMNKLKPGDDVINALTMLNTRGLGSGSWYNVTNIWNGGQHGVTTVDGLEKIQKQLQTQNDELPKQTTEIDEAIREITWQLHLTRFKLDHKHSTDDITDQLKWLGRKLGKNGDKDRVNLQDIYEMISWLQREHFTNCPQIIQGANSAIKVELGVHRSTLDKDVINTLEDLKDKGMSEDADWNDDNNAKGLENIENGLHAQQSELHKQPTEIKQGVDKITAELDELRSELQGKDAGEPKERGVMRNMEFMIEKIGTNDDDKDCLKKIKKDIEELNRDTVPDINKFLGELCAKIASEAGSVDWQLGLFKENDIDKDLEKIKSDIHTLRTGDLHKTIAMCDKFLTNADYIKWEKVENIERFVDSEIEKAIAELTKQARRDYVESAKDALKHFADKVAEELGELPGEINRDLFVGYKGFMRQMEGERSENINRLRNVQSRMLRALSSAFQNFFAPLDEYLRREIQREKKERDDEKNPSLPKSEEPYAAEWDAVHSDVNALLNYLCVTQGFDDRLRGLLHNLTDALTQLRPQGFQKPSTPTLGSVSRGLSAFAGEFGGAYISTYSGAECREADADKYAKVLLSLIPMTHEALTNLADKCGTNWKSNKICKLTGDDRDNGLGNYLTKCGFKVSPTDGLQVGELQNHGDMNGEQIHALLKSPILDVAVKMLIDGKPAENGINVVDLIGLLHNMLCRYLQVCHLKVHESPRYPCTVRDMLSWLSGLQYTPVADKLPDHCRALLNRKCDDNDAPNRDDAVMAQCINGLPYTIAEACSHADLLLIAIQGHGRGFDLAAYPYSVDFANNTAQLYYPDDPAEVLDMLRGIVCRLCSVLYFLYAQCCRATATTKGWRECHYGRQATDASHNCPPTSPLQSFLTDSCPSLLPHKLTATDNAIECVDCPGNQPGQQCLTPLGFWDLGLAASVARTGKELAKSLGRLCSDADACLFQLCRTLRLLCPSAPQSLGDVFALFFQMLRMWNHESSRRAYSHHESYLTHLNGDAINSLFPLWPQLHGSYRANLTDALKALAGHDHDNSGHNALSCLSAEPPCQSPSGCAPFLQPLALHANHTFPQKHAQLYVSWIVWLAWQLWELLESLLDALNNIDCTAHGCATCLCQPSNHNDKDSCHCPSLVECGGPLPTLYRYGFTYRNAHALLAGSQKIRCSDLNDQLTKALHSDHFTQLFHQIDQLLYTIRMPFLFCLVTLWLTATLYIAHSLCYRMDVLHIRSHLLTTRASHLIDVKALLAGSRRMLSLYSDVDYFDDDFHS</sequence>
<dbReference type="PANTHER" id="PTHR18976">
    <property type="entry name" value="APOLIPOPROTEIN"/>
    <property type="match status" value="1"/>
</dbReference>
<keyword evidence="5" id="KW-1185">Reference proteome</keyword>
<dbReference type="Proteomes" id="UP000236319">
    <property type="component" value="Unassembled WGS sequence"/>
</dbReference>
<dbReference type="RefSeq" id="XP_028869617.1">
    <property type="nucleotide sequence ID" value="XM_029013784.1"/>
</dbReference>
<proteinExistence type="predicted"/>
<keyword evidence="3" id="KW-0472">Membrane</keyword>
<dbReference type="PANTHER" id="PTHR18976:SF34">
    <property type="entry name" value="LIPID-BINDING PROTEIN"/>
    <property type="match status" value="1"/>
</dbReference>
<gene>
    <name evidence="4" type="ORF">BOVATA_048670</name>
</gene>
<accession>A0A2H6KK52</accession>
<feature type="coiled-coil region" evidence="1">
    <location>
        <begin position="1635"/>
        <end position="1689"/>
    </location>
</feature>
<evidence type="ECO:0000256" key="3">
    <source>
        <dbReference type="SAM" id="Phobius"/>
    </source>
</evidence>
<feature type="coiled-coil region" evidence="1">
    <location>
        <begin position="2228"/>
        <end position="2255"/>
    </location>
</feature>
<dbReference type="EMBL" id="BDSA01000038">
    <property type="protein sequence ID" value="GBE63374.1"/>
    <property type="molecule type" value="Genomic_DNA"/>
</dbReference>